<evidence type="ECO:0000256" key="2">
    <source>
        <dbReference type="SAM" id="Phobius"/>
    </source>
</evidence>
<accession>A0ABP6RA68</accession>
<dbReference type="RefSeq" id="WP_344717399.1">
    <property type="nucleotide sequence ID" value="NZ_BAAAYG010000002.1"/>
</dbReference>
<evidence type="ECO:0000313" key="5">
    <source>
        <dbReference type="Proteomes" id="UP001501736"/>
    </source>
</evidence>
<feature type="region of interest" description="Disordered" evidence="1">
    <location>
        <begin position="71"/>
        <end position="239"/>
    </location>
</feature>
<dbReference type="Proteomes" id="UP001501736">
    <property type="component" value="Unassembled WGS sequence"/>
</dbReference>
<keyword evidence="5" id="KW-1185">Reference proteome</keyword>
<keyword evidence="2" id="KW-0812">Transmembrane</keyword>
<evidence type="ECO:0000313" key="4">
    <source>
        <dbReference type="EMBL" id="GAA3279493.1"/>
    </source>
</evidence>
<feature type="region of interest" description="Disordered" evidence="1">
    <location>
        <begin position="292"/>
        <end position="325"/>
    </location>
</feature>
<feature type="compositionally biased region" description="Low complexity" evidence="1">
    <location>
        <begin position="302"/>
        <end position="313"/>
    </location>
</feature>
<feature type="transmembrane region" description="Helical" evidence="2">
    <location>
        <begin position="263"/>
        <end position="286"/>
    </location>
</feature>
<dbReference type="EMBL" id="BAAAYG010000002">
    <property type="protein sequence ID" value="GAA3279493.1"/>
    <property type="molecule type" value="Genomic_DNA"/>
</dbReference>
<gene>
    <name evidence="4" type="ORF">GCM10020260_02700</name>
</gene>
<feature type="compositionally biased region" description="Basic and acidic residues" evidence="1">
    <location>
        <begin position="75"/>
        <end position="112"/>
    </location>
</feature>
<feature type="compositionally biased region" description="Low complexity" evidence="1">
    <location>
        <begin position="227"/>
        <end position="239"/>
    </location>
</feature>
<evidence type="ECO:0000256" key="1">
    <source>
        <dbReference type="SAM" id="MobiDB-lite"/>
    </source>
</evidence>
<feature type="compositionally biased region" description="Low complexity" evidence="1">
    <location>
        <begin position="183"/>
        <end position="217"/>
    </location>
</feature>
<sequence>MTFSYDDVRRLASDPESEWGTLHWIAEEYPELRPAVAANPATYPELLEALADLDDPAITAALMRRFNPEAAPAEGAEHEGGEHGGAEHGDAEHGDAEADGEHADEHADEHAGAEPGDDEHPDEHPDEHAGAGSAESSDAGDSAPEAAGAATAAHTAAATGPAEASAPTQATDEPSTPPEPTEPAETAGATEPAETAGATGTAGVAGAAAGAASPGPEADGGGDGAEEPAPALPASTLTAGAGTGISAAALQERARRRRSRAGLVLLAVVLPIIAVVAIAALVIMLLDDRGDPQAEPGGDAASETSSSPSETSPEPSPSPTGPTLDELRSAVSELPQTSSCEDVTDDVDVFTAYAERAADEDSWSTEDDELVQRTVEDLQAECGALQSAQVHQQLTGQSSAGIAAAAEDMGTGWIEIGAPADGATELTSFRMPSGNVRCEMGDRLHCSIVERDFSAPEGCDEANPITYQSTLRTTAAPDCEDPVEEADREILAYGQTTANEYFACQSMRSKLSCWNKITGEGFNLSRSSHSTY</sequence>
<dbReference type="InterPro" id="IPR057893">
    <property type="entry name" value="LRV_2"/>
</dbReference>
<protein>
    <recommendedName>
        <fullName evidence="3">Leucine rich repeat variant domain-containing protein</fullName>
    </recommendedName>
</protein>
<dbReference type="Pfam" id="PF25591">
    <property type="entry name" value="LRV_2"/>
    <property type="match status" value="1"/>
</dbReference>
<comment type="caution">
    <text evidence="4">The sequence shown here is derived from an EMBL/GenBank/DDBJ whole genome shotgun (WGS) entry which is preliminary data.</text>
</comment>
<keyword evidence="2" id="KW-0472">Membrane</keyword>
<organism evidence="4 5">
    <name type="scientific">Nesterenkonia halobia</name>
    <dbReference type="NCBI Taxonomy" id="37922"/>
    <lineage>
        <taxon>Bacteria</taxon>
        <taxon>Bacillati</taxon>
        <taxon>Actinomycetota</taxon>
        <taxon>Actinomycetes</taxon>
        <taxon>Micrococcales</taxon>
        <taxon>Micrococcaceae</taxon>
        <taxon>Nesterenkonia</taxon>
    </lineage>
</organism>
<name>A0ABP6RA68_9MICC</name>
<proteinExistence type="predicted"/>
<reference evidence="5" key="1">
    <citation type="journal article" date="2019" name="Int. J. Syst. Evol. Microbiol.">
        <title>The Global Catalogue of Microorganisms (GCM) 10K type strain sequencing project: providing services to taxonomists for standard genome sequencing and annotation.</title>
        <authorList>
            <consortium name="The Broad Institute Genomics Platform"/>
            <consortium name="The Broad Institute Genome Sequencing Center for Infectious Disease"/>
            <person name="Wu L."/>
            <person name="Ma J."/>
        </authorList>
    </citation>
    <scope>NUCLEOTIDE SEQUENCE [LARGE SCALE GENOMIC DNA]</scope>
    <source>
        <strain evidence="5">JCM 11483</strain>
    </source>
</reference>
<keyword evidence="2" id="KW-1133">Transmembrane helix</keyword>
<evidence type="ECO:0000259" key="3">
    <source>
        <dbReference type="Pfam" id="PF25591"/>
    </source>
</evidence>
<feature type="domain" description="Leucine rich repeat variant" evidence="3">
    <location>
        <begin position="8"/>
        <end position="65"/>
    </location>
</feature>
<feature type="compositionally biased region" description="Low complexity" evidence="1">
    <location>
        <begin position="130"/>
        <end position="174"/>
    </location>
</feature>